<gene>
    <name evidence="1" type="ORF">MLD38_039368</name>
</gene>
<dbReference type="EMBL" id="CM042891">
    <property type="protein sequence ID" value="KAI4303773.1"/>
    <property type="molecule type" value="Genomic_DNA"/>
</dbReference>
<sequence length="213" mass="24010">MAKGRGGKRGAQALLQLPGRPLLRVRPHRSLLQGFKSNKIEVDATQLKAYSCDLKFTDKELDIIEMAVYGDVIRPGKQCRRRTVAEMLSRYKSKDDVAACQLPCRWTCGQNYLSFDKTQKGQKGLTKNRHHPSSWFRGHDSLGVMIIWASTGKKGQEKEFLPSIFFHFPSEKDTPFTLQPSGNKTNNEGRKKEIQKVGKITSPLHDHGASGQK</sequence>
<name>A0ACB9L319_9MYRT</name>
<evidence type="ECO:0000313" key="1">
    <source>
        <dbReference type="EMBL" id="KAI4303773.1"/>
    </source>
</evidence>
<accession>A0ACB9L319</accession>
<organism evidence="1 2">
    <name type="scientific">Melastoma candidum</name>
    <dbReference type="NCBI Taxonomy" id="119954"/>
    <lineage>
        <taxon>Eukaryota</taxon>
        <taxon>Viridiplantae</taxon>
        <taxon>Streptophyta</taxon>
        <taxon>Embryophyta</taxon>
        <taxon>Tracheophyta</taxon>
        <taxon>Spermatophyta</taxon>
        <taxon>Magnoliopsida</taxon>
        <taxon>eudicotyledons</taxon>
        <taxon>Gunneridae</taxon>
        <taxon>Pentapetalae</taxon>
        <taxon>rosids</taxon>
        <taxon>malvids</taxon>
        <taxon>Myrtales</taxon>
        <taxon>Melastomataceae</taxon>
        <taxon>Melastomatoideae</taxon>
        <taxon>Melastomateae</taxon>
        <taxon>Melastoma</taxon>
    </lineage>
</organism>
<dbReference type="Proteomes" id="UP001057402">
    <property type="component" value="Chromosome 12"/>
</dbReference>
<evidence type="ECO:0000313" key="2">
    <source>
        <dbReference type="Proteomes" id="UP001057402"/>
    </source>
</evidence>
<protein>
    <submittedName>
        <fullName evidence="1">Uncharacterized protein</fullName>
    </submittedName>
</protein>
<reference evidence="2" key="1">
    <citation type="journal article" date="2023" name="Front. Plant Sci.">
        <title>Chromosomal-level genome assembly of Melastoma candidum provides insights into trichome evolution.</title>
        <authorList>
            <person name="Zhong Y."/>
            <person name="Wu W."/>
            <person name="Sun C."/>
            <person name="Zou P."/>
            <person name="Liu Y."/>
            <person name="Dai S."/>
            <person name="Zhou R."/>
        </authorList>
    </citation>
    <scope>NUCLEOTIDE SEQUENCE [LARGE SCALE GENOMIC DNA]</scope>
</reference>
<keyword evidence="2" id="KW-1185">Reference proteome</keyword>
<proteinExistence type="predicted"/>
<comment type="caution">
    <text evidence="1">The sequence shown here is derived from an EMBL/GenBank/DDBJ whole genome shotgun (WGS) entry which is preliminary data.</text>
</comment>